<keyword evidence="5" id="KW-0029">Amino-acid transport</keyword>
<feature type="transmembrane region" description="Helical" evidence="8">
    <location>
        <begin position="127"/>
        <end position="149"/>
    </location>
</feature>
<feature type="transmembrane region" description="Helical" evidence="8">
    <location>
        <begin position="50"/>
        <end position="69"/>
    </location>
</feature>
<comment type="caution">
    <text evidence="10">The sequence shown here is derived from an EMBL/GenBank/DDBJ whole genome shotgun (WGS) entry which is preliminary data.</text>
</comment>
<evidence type="ECO:0000256" key="5">
    <source>
        <dbReference type="ARBA" id="ARBA00022970"/>
    </source>
</evidence>
<accession>A0ABQ3W071</accession>
<keyword evidence="2" id="KW-0813">Transport</keyword>
<feature type="transmembrane region" description="Helical" evidence="8">
    <location>
        <begin position="434"/>
        <end position="451"/>
    </location>
</feature>
<feature type="transmembrane region" description="Helical" evidence="8">
    <location>
        <begin position="206"/>
        <end position="226"/>
    </location>
</feature>
<proteinExistence type="predicted"/>
<feature type="transmembrane region" description="Helical" evidence="8">
    <location>
        <begin position="339"/>
        <end position="361"/>
    </location>
</feature>
<dbReference type="PANTHER" id="PTHR43495">
    <property type="entry name" value="GABA PERMEASE"/>
    <property type="match status" value="1"/>
</dbReference>
<name>A0ABQ3W071_9LACO</name>
<evidence type="ECO:0000256" key="2">
    <source>
        <dbReference type="ARBA" id="ARBA00022448"/>
    </source>
</evidence>
<dbReference type="PIRSF" id="PIRSF006060">
    <property type="entry name" value="AA_transporter"/>
    <property type="match status" value="1"/>
</dbReference>
<comment type="subcellular location">
    <subcellularLocation>
        <location evidence="1">Cell membrane</location>
        <topology evidence="1">Multi-pass membrane protein</topology>
    </subcellularLocation>
</comment>
<evidence type="ECO:0000256" key="8">
    <source>
        <dbReference type="SAM" id="Phobius"/>
    </source>
</evidence>
<keyword evidence="6 8" id="KW-1133">Transmembrane helix</keyword>
<feature type="transmembrane region" description="Helical" evidence="8">
    <location>
        <begin position="102"/>
        <end position="121"/>
    </location>
</feature>
<reference evidence="10 11" key="1">
    <citation type="journal article" date="2021" name="Int. J. Syst. Evol. Microbiol.">
        <title>Lentilactobacillus fungorum sp. nov., isolated from spent mushroom substrates.</title>
        <authorList>
            <person name="Tohno M."/>
            <person name="Tanizawa Y."/>
            <person name="Kojima Y."/>
            <person name="Sakamoto M."/>
            <person name="Ohkuma M."/>
            <person name="Kobayashi H."/>
        </authorList>
    </citation>
    <scope>NUCLEOTIDE SEQUENCE [LARGE SCALE GENOMIC DNA]</scope>
    <source>
        <strain evidence="10 11">YK48G</strain>
    </source>
</reference>
<sequence>MIETEKVEVNRDGTHRGLTNLAVQMIAFGGSIGTGLFLGAGSTIHRTGPSILLVYLIIGGFFFLMMRAIGEMMYADPDQHTFVAFIGKYVNRRLGKFAEWSYWLELILVANAELIALSTYVKFWFPHISAGLVQLGFWAVLTGINILMVSSFGRSETFLSGIKIIAILALIVVGVYLVAVHHQNPEGTHAAWGNLSDHFTMFPNGFHQFIMAFPMVFFAFQGMEFVGITTAETKNPKQVLPKAVNQIIFRILLFYIGSLIIIMAITPWRTLDPAQSPFVQIFNLAGLPAASQVVNVVVIAAAMSTLNSSIFSTGRHLYQLAKESNTKEMRPFTKVSKNGIPIVAVLFSAACMLFAPIISAFNTLSTAFTFIASVSSDIYILVCMLTMLAHYRYRKSADFQSDGFKMPEYRWSNPLTIGFFVAIFVSLFFSHESLFPAIGAIIWAVVFNLLLRRQADTDLRTENQ</sequence>
<dbReference type="InterPro" id="IPR004840">
    <property type="entry name" value="Amino_acid_permease_CS"/>
</dbReference>
<dbReference type="RefSeq" id="WP_203629886.1">
    <property type="nucleotide sequence ID" value="NZ_BNJR01000012.1"/>
</dbReference>
<protein>
    <submittedName>
        <fullName evidence="10">Amino acid permease</fullName>
    </submittedName>
</protein>
<dbReference type="InterPro" id="IPR004841">
    <property type="entry name" value="AA-permease/SLC12A_dom"/>
</dbReference>
<dbReference type="PANTHER" id="PTHR43495:SF2">
    <property type="entry name" value="D-SERINE_D-ALANINE_GLYCINE TRANSPORTER"/>
    <property type="match status" value="1"/>
</dbReference>
<feature type="transmembrane region" description="Helical" evidence="8">
    <location>
        <begin position="293"/>
        <end position="318"/>
    </location>
</feature>
<feature type="transmembrane region" description="Helical" evidence="8">
    <location>
        <begin position="161"/>
        <end position="179"/>
    </location>
</feature>
<feature type="transmembrane region" description="Helical" evidence="8">
    <location>
        <begin position="367"/>
        <end position="391"/>
    </location>
</feature>
<keyword evidence="4 8" id="KW-0812">Transmembrane</keyword>
<evidence type="ECO:0000313" key="10">
    <source>
        <dbReference type="EMBL" id="GHP13861.1"/>
    </source>
</evidence>
<organism evidence="10 11">
    <name type="scientific">Lentilactobacillus fungorum</name>
    <dbReference type="NCBI Taxonomy" id="2201250"/>
    <lineage>
        <taxon>Bacteria</taxon>
        <taxon>Bacillati</taxon>
        <taxon>Bacillota</taxon>
        <taxon>Bacilli</taxon>
        <taxon>Lactobacillales</taxon>
        <taxon>Lactobacillaceae</taxon>
        <taxon>Lentilactobacillus</taxon>
    </lineage>
</organism>
<feature type="transmembrane region" description="Helical" evidence="8">
    <location>
        <begin position="411"/>
        <end position="428"/>
    </location>
</feature>
<feature type="transmembrane region" description="Helical" evidence="8">
    <location>
        <begin position="21"/>
        <end position="44"/>
    </location>
</feature>
<evidence type="ECO:0000256" key="4">
    <source>
        <dbReference type="ARBA" id="ARBA00022692"/>
    </source>
</evidence>
<feature type="transmembrane region" description="Helical" evidence="8">
    <location>
        <begin position="247"/>
        <end position="268"/>
    </location>
</feature>
<dbReference type="EMBL" id="BNJR01000012">
    <property type="protein sequence ID" value="GHP13861.1"/>
    <property type="molecule type" value="Genomic_DNA"/>
</dbReference>
<evidence type="ECO:0000259" key="9">
    <source>
        <dbReference type="Pfam" id="PF00324"/>
    </source>
</evidence>
<evidence type="ECO:0000256" key="1">
    <source>
        <dbReference type="ARBA" id="ARBA00004651"/>
    </source>
</evidence>
<evidence type="ECO:0000313" key="11">
    <source>
        <dbReference type="Proteomes" id="UP000604765"/>
    </source>
</evidence>
<keyword evidence="11" id="KW-1185">Reference proteome</keyword>
<evidence type="ECO:0000256" key="3">
    <source>
        <dbReference type="ARBA" id="ARBA00022475"/>
    </source>
</evidence>
<evidence type="ECO:0000256" key="7">
    <source>
        <dbReference type="ARBA" id="ARBA00023136"/>
    </source>
</evidence>
<gene>
    <name evidence="10" type="ORF">YK48G_12860</name>
</gene>
<keyword evidence="7 8" id="KW-0472">Membrane</keyword>
<evidence type="ECO:0000256" key="6">
    <source>
        <dbReference type="ARBA" id="ARBA00022989"/>
    </source>
</evidence>
<keyword evidence="3" id="KW-1003">Cell membrane</keyword>
<dbReference type="PROSITE" id="PS00218">
    <property type="entry name" value="AMINO_ACID_PERMEASE_1"/>
    <property type="match status" value="1"/>
</dbReference>
<dbReference type="Proteomes" id="UP000604765">
    <property type="component" value="Unassembled WGS sequence"/>
</dbReference>
<feature type="domain" description="Amino acid permease/ SLC12A" evidence="9">
    <location>
        <begin position="23"/>
        <end position="431"/>
    </location>
</feature>
<dbReference type="Pfam" id="PF00324">
    <property type="entry name" value="AA_permease"/>
    <property type="match status" value="1"/>
</dbReference>
<dbReference type="Gene3D" id="1.20.1740.10">
    <property type="entry name" value="Amino acid/polyamine transporter I"/>
    <property type="match status" value="1"/>
</dbReference>